<organism evidence="2 3">
    <name type="scientific">Ferrimonas sediminicola</name>
    <dbReference type="NCBI Taxonomy" id="2569538"/>
    <lineage>
        <taxon>Bacteria</taxon>
        <taxon>Pseudomonadati</taxon>
        <taxon>Pseudomonadota</taxon>
        <taxon>Gammaproteobacteria</taxon>
        <taxon>Alteromonadales</taxon>
        <taxon>Ferrimonadaceae</taxon>
        <taxon>Ferrimonas</taxon>
    </lineage>
</organism>
<dbReference type="EMBL" id="SWCI01000006">
    <property type="protein sequence ID" value="TKB48606.1"/>
    <property type="molecule type" value="Genomic_DNA"/>
</dbReference>
<feature type="transmembrane region" description="Helical" evidence="1">
    <location>
        <begin position="59"/>
        <end position="76"/>
    </location>
</feature>
<dbReference type="RefSeq" id="WP_136853283.1">
    <property type="nucleotide sequence ID" value="NZ_SWCI01000006.1"/>
</dbReference>
<evidence type="ECO:0000313" key="2">
    <source>
        <dbReference type="EMBL" id="TKB48606.1"/>
    </source>
</evidence>
<dbReference type="AlphaFoldDB" id="A0A4U1BCB3"/>
<dbReference type="OrthoDB" id="9811343at2"/>
<gene>
    <name evidence="2" type="ORF">FCL40_10610</name>
</gene>
<proteinExistence type="predicted"/>
<evidence type="ECO:0000256" key="1">
    <source>
        <dbReference type="SAM" id="Phobius"/>
    </source>
</evidence>
<evidence type="ECO:0000313" key="3">
    <source>
        <dbReference type="Proteomes" id="UP000305674"/>
    </source>
</evidence>
<keyword evidence="1" id="KW-0472">Membrane</keyword>
<keyword evidence="1" id="KW-1133">Transmembrane helix</keyword>
<sequence>MVILTWIVAGISVGYWALWTMRGTRGYGLPLALGLAVGGAISGGYLAELLQLTADGNGLMGTMVALTGAVTVMIAYHKMT</sequence>
<comment type="caution">
    <text evidence="2">The sequence shown here is derived from an EMBL/GenBank/DDBJ whole genome shotgun (WGS) entry which is preliminary data.</text>
</comment>
<keyword evidence="3" id="KW-1185">Reference proteome</keyword>
<keyword evidence="1" id="KW-0812">Transmembrane</keyword>
<accession>A0A4U1BCB3</accession>
<feature type="transmembrane region" description="Helical" evidence="1">
    <location>
        <begin position="28"/>
        <end position="47"/>
    </location>
</feature>
<dbReference type="Proteomes" id="UP000305674">
    <property type="component" value="Unassembled WGS sequence"/>
</dbReference>
<name>A0A4U1BCB3_9GAMM</name>
<feature type="transmembrane region" description="Helical" evidence="1">
    <location>
        <begin position="6"/>
        <end position="21"/>
    </location>
</feature>
<protein>
    <submittedName>
        <fullName evidence="2">GlsB/YeaQ/YmgE family stress response membrane protein</fullName>
    </submittedName>
</protein>
<reference evidence="2 3" key="1">
    <citation type="submission" date="2019-04" db="EMBL/GenBank/DDBJ databases">
        <authorList>
            <person name="Hwang J.C."/>
        </authorList>
    </citation>
    <scope>NUCLEOTIDE SEQUENCE [LARGE SCALE GENOMIC DNA]</scope>
    <source>
        <strain evidence="2 3">IMCC35001</strain>
    </source>
</reference>